<gene>
    <name evidence="5" type="ORF">CERSUDRAFT_126170</name>
</gene>
<dbReference type="Gene3D" id="3.40.50.300">
    <property type="entry name" value="P-loop containing nucleotide triphosphate hydrolases"/>
    <property type="match status" value="1"/>
</dbReference>
<name>M2R5M7_CERS8</name>
<evidence type="ECO:0000313" key="6">
    <source>
        <dbReference type="Proteomes" id="UP000016930"/>
    </source>
</evidence>
<dbReference type="PANTHER" id="PTHR10039">
    <property type="entry name" value="AMELOGENIN"/>
    <property type="match status" value="1"/>
</dbReference>
<evidence type="ECO:0000256" key="2">
    <source>
        <dbReference type="SAM" id="MobiDB-lite"/>
    </source>
</evidence>
<dbReference type="InterPro" id="IPR054471">
    <property type="entry name" value="GPIID_WHD"/>
</dbReference>
<dbReference type="HOGENOM" id="CLU_373836_0_0_1"/>
<feature type="compositionally biased region" description="Basic and acidic residues" evidence="2">
    <location>
        <begin position="1"/>
        <end position="24"/>
    </location>
</feature>
<evidence type="ECO:0000313" key="5">
    <source>
        <dbReference type="EMBL" id="EMD33442.1"/>
    </source>
</evidence>
<dbReference type="Pfam" id="PF24883">
    <property type="entry name" value="NPHP3_N"/>
    <property type="match status" value="1"/>
</dbReference>
<sequence>MFDDRLARMSAVNDKRARQRDTHRNKSIRGATSPPTWLQIPGTRPAGTINLSSGGAAQSVNGLGEIVGLARRVPIDDTDNAHGGLLYQPIVSAYVVQRVYWMPEMRQTAWNEPLLRMRTAWRRARLGMEKILGKTSDVMRNAYEAEDVPYLREPGIIQSGTANVVKRYLDDRRRSVRGGRTQLADSLTDYNQDLRNAHMVQNVITHPKSTAAGVPAPIGIVALVESDDCVASRYGSRQWQILNVMHKTFDLVWLPLIKSYEKSNFLQLKCDIPDDSDVQKHRNWLTPPDPSINHNLALRSYSKGTSAWFIDGQVMGEWKTTSSLLWIHGKPGSGKTILCTAIIENIRRLCLIQEKSNLAYFYCNFQDAKKQSARGLLSHLLIHFSAASHACSQLLSGLWSSHSNGSHQPSEHDLRQCLKSVIALLADHCLYIVIDALDECPDSSIHSHSQRRDVLMLIREIVDWGFHNVHRCVTSRPEQDIREAMEALSPRSISLHTESGQMDEISSYVHSVIESDRAFRRWKASDRELAVQHLREKANGMFRWVFCQLEMLRGCHPATIRKVLDDLPKTLDETYRRVLQTLDTPGWEYTHRLFECLIVCARPLRVDELADVLAIDFNSGPIPQFFTDWRPSDPEGDILAFCSSMIVIDLKTKTVQFAHFSVQEYFLSERLASDLESNVKKFHIVEEHAHTTMAKACLGILLQLDNKTIMNYSAARDEPPLGTYRQTSKKSWNTHLIPENLII</sequence>
<dbReference type="STRING" id="914234.M2R5M7"/>
<evidence type="ECO:0000256" key="1">
    <source>
        <dbReference type="ARBA" id="ARBA00022737"/>
    </source>
</evidence>
<proteinExistence type="predicted"/>
<dbReference type="OrthoDB" id="7464126at2759"/>
<dbReference type="EMBL" id="KB445806">
    <property type="protein sequence ID" value="EMD33442.1"/>
    <property type="molecule type" value="Genomic_DNA"/>
</dbReference>
<keyword evidence="1" id="KW-0677">Repeat</keyword>
<evidence type="ECO:0000259" key="4">
    <source>
        <dbReference type="Pfam" id="PF24883"/>
    </source>
</evidence>
<accession>M2R5M7</accession>
<dbReference type="InterPro" id="IPR056884">
    <property type="entry name" value="NPHP3-like_N"/>
</dbReference>
<protein>
    <submittedName>
        <fullName evidence="5">Uncharacterized protein</fullName>
    </submittedName>
</protein>
<dbReference type="InterPro" id="IPR027417">
    <property type="entry name" value="P-loop_NTPase"/>
</dbReference>
<organism evidence="5 6">
    <name type="scientific">Ceriporiopsis subvermispora (strain B)</name>
    <name type="common">White-rot fungus</name>
    <name type="synonym">Gelatoporia subvermispora</name>
    <dbReference type="NCBI Taxonomy" id="914234"/>
    <lineage>
        <taxon>Eukaryota</taxon>
        <taxon>Fungi</taxon>
        <taxon>Dikarya</taxon>
        <taxon>Basidiomycota</taxon>
        <taxon>Agaricomycotina</taxon>
        <taxon>Agaricomycetes</taxon>
        <taxon>Polyporales</taxon>
        <taxon>Gelatoporiaceae</taxon>
        <taxon>Gelatoporia</taxon>
    </lineage>
</organism>
<keyword evidence="6" id="KW-1185">Reference proteome</keyword>
<dbReference type="PANTHER" id="PTHR10039:SF16">
    <property type="entry name" value="GPI INOSITOL-DEACYLASE"/>
    <property type="match status" value="1"/>
</dbReference>
<dbReference type="Pfam" id="PF22939">
    <property type="entry name" value="WHD_GPIID"/>
    <property type="match status" value="1"/>
</dbReference>
<dbReference type="AlphaFoldDB" id="M2R5M7"/>
<reference evidence="5 6" key="1">
    <citation type="journal article" date="2012" name="Proc. Natl. Acad. Sci. U.S.A.">
        <title>Comparative genomics of Ceriporiopsis subvermispora and Phanerochaete chrysosporium provide insight into selective ligninolysis.</title>
        <authorList>
            <person name="Fernandez-Fueyo E."/>
            <person name="Ruiz-Duenas F.J."/>
            <person name="Ferreira P."/>
            <person name="Floudas D."/>
            <person name="Hibbett D.S."/>
            <person name="Canessa P."/>
            <person name="Larrondo L.F."/>
            <person name="James T.Y."/>
            <person name="Seelenfreund D."/>
            <person name="Lobos S."/>
            <person name="Polanco R."/>
            <person name="Tello M."/>
            <person name="Honda Y."/>
            <person name="Watanabe T."/>
            <person name="Watanabe T."/>
            <person name="Ryu J.S."/>
            <person name="Kubicek C.P."/>
            <person name="Schmoll M."/>
            <person name="Gaskell J."/>
            <person name="Hammel K.E."/>
            <person name="St John F.J."/>
            <person name="Vanden Wymelenberg A."/>
            <person name="Sabat G."/>
            <person name="Splinter BonDurant S."/>
            <person name="Syed K."/>
            <person name="Yadav J.S."/>
            <person name="Doddapaneni H."/>
            <person name="Subramanian V."/>
            <person name="Lavin J.L."/>
            <person name="Oguiza J.A."/>
            <person name="Perez G."/>
            <person name="Pisabarro A.G."/>
            <person name="Ramirez L."/>
            <person name="Santoyo F."/>
            <person name="Master E."/>
            <person name="Coutinho P.M."/>
            <person name="Henrissat B."/>
            <person name="Lombard V."/>
            <person name="Magnuson J.K."/>
            <person name="Kuees U."/>
            <person name="Hori C."/>
            <person name="Igarashi K."/>
            <person name="Samejima M."/>
            <person name="Held B.W."/>
            <person name="Barry K.W."/>
            <person name="LaButti K.M."/>
            <person name="Lapidus A."/>
            <person name="Lindquist E.A."/>
            <person name="Lucas S.M."/>
            <person name="Riley R."/>
            <person name="Salamov A.A."/>
            <person name="Hoffmeister D."/>
            <person name="Schwenk D."/>
            <person name="Hadar Y."/>
            <person name="Yarden O."/>
            <person name="de Vries R.P."/>
            <person name="Wiebenga A."/>
            <person name="Stenlid J."/>
            <person name="Eastwood D."/>
            <person name="Grigoriev I.V."/>
            <person name="Berka R.M."/>
            <person name="Blanchette R.A."/>
            <person name="Kersten P."/>
            <person name="Martinez A.T."/>
            <person name="Vicuna R."/>
            <person name="Cullen D."/>
        </authorList>
    </citation>
    <scope>NUCLEOTIDE SEQUENCE [LARGE SCALE GENOMIC DNA]</scope>
    <source>
        <strain evidence="5 6">B</strain>
    </source>
</reference>
<dbReference type="SUPFAM" id="SSF52540">
    <property type="entry name" value="P-loop containing nucleoside triphosphate hydrolases"/>
    <property type="match status" value="1"/>
</dbReference>
<feature type="region of interest" description="Disordered" evidence="2">
    <location>
        <begin position="1"/>
        <end position="42"/>
    </location>
</feature>
<evidence type="ECO:0000259" key="3">
    <source>
        <dbReference type="Pfam" id="PF22939"/>
    </source>
</evidence>
<feature type="domain" description="GPI inositol-deacylase winged helix" evidence="3">
    <location>
        <begin position="593"/>
        <end position="675"/>
    </location>
</feature>
<dbReference type="Proteomes" id="UP000016930">
    <property type="component" value="Unassembled WGS sequence"/>
</dbReference>
<feature type="domain" description="Nephrocystin 3-like N-terminal" evidence="4">
    <location>
        <begin position="304"/>
        <end position="476"/>
    </location>
</feature>